<dbReference type="AlphaFoldDB" id="A0A0E9SF10"/>
<protein>
    <submittedName>
        <fullName evidence="1">Uncharacterized protein</fullName>
    </submittedName>
</protein>
<reference evidence="1" key="2">
    <citation type="journal article" date="2015" name="Fish Shellfish Immunol.">
        <title>Early steps in the European eel (Anguilla anguilla)-Vibrio vulnificus interaction in the gills: Role of the RtxA13 toxin.</title>
        <authorList>
            <person name="Callol A."/>
            <person name="Pajuelo D."/>
            <person name="Ebbesson L."/>
            <person name="Teles M."/>
            <person name="MacKenzie S."/>
            <person name="Amaro C."/>
        </authorList>
    </citation>
    <scope>NUCLEOTIDE SEQUENCE</scope>
</reference>
<proteinExistence type="predicted"/>
<accession>A0A0E9SF10</accession>
<evidence type="ECO:0000313" key="1">
    <source>
        <dbReference type="EMBL" id="JAH39964.1"/>
    </source>
</evidence>
<reference evidence="1" key="1">
    <citation type="submission" date="2014-11" db="EMBL/GenBank/DDBJ databases">
        <authorList>
            <person name="Amaro Gonzalez C."/>
        </authorList>
    </citation>
    <scope>NUCLEOTIDE SEQUENCE</scope>
</reference>
<sequence length="34" mass="3915">MLKIEEYKAKSRGKMSLSQTLWRAQYLQIGATLA</sequence>
<dbReference type="EMBL" id="GBXM01068613">
    <property type="protein sequence ID" value="JAH39964.1"/>
    <property type="molecule type" value="Transcribed_RNA"/>
</dbReference>
<organism evidence="1">
    <name type="scientific">Anguilla anguilla</name>
    <name type="common">European freshwater eel</name>
    <name type="synonym">Muraena anguilla</name>
    <dbReference type="NCBI Taxonomy" id="7936"/>
    <lineage>
        <taxon>Eukaryota</taxon>
        <taxon>Metazoa</taxon>
        <taxon>Chordata</taxon>
        <taxon>Craniata</taxon>
        <taxon>Vertebrata</taxon>
        <taxon>Euteleostomi</taxon>
        <taxon>Actinopterygii</taxon>
        <taxon>Neopterygii</taxon>
        <taxon>Teleostei</taxon>
        <taxon>Anguilliformes</taxon>
        <taxon>Anguillidae</taxon>
        <taxon>Anguilla</taxon>
    </lineage>
</organism>
<name>A0A0E9SF10_ANGAN</name>